<organism evidence="1 2">
    <name type="scientific">Linnemannia gamsii</name>
    <dbReference type="NCBI Taxonomy" id="64522"/>
    <lineage>
        <taxon>Eukaryota</taxon>
        <taxon>Fungi</taxon>
        <taxon>Fungi incertae sedis</taxon>
        <taxon>Mucoromycota</taxon>
        <taxon>Mortierellomycotina</taxon>
        <taxon>Mortierellomycetes</taxon>
        <taxon>Mortierellales</taxon>
        <taxon>Mortierellaceae</taxon>
        <taxon>Linnemannia</taxon>
    </lineage>
</organism>
<dbReference type="InterPro" id="IPR036047">
    <property type="entry name" value="F-box-like_dom_sf"/>
</dbReference>
<dbReference type="SUPFAM" id="SSF81383">
    <property type="entry name" value="F-box domain"/>
    <property type="match status" value="1"/>
</dbReference>
<name>A0A9P6RAG0_9FUNG</name>
<keyword evidence="2" id="KW-1185">Reference proteome</keyword>
<dbReference type="AlphaFoldDB" id="A0A9P6RAG0"/>
<comment type="caution">
    <text evidence="1">The sequence shown here is derived from an EMBL/GenBank/DDBJ whole genome shotgun (WGS) entry which is preliminary data.</text>
</comment>
<dbReference type="Proteomes" id="UP000823405">
    <property type="component" value="Unassembled WGS sequence"/>
</dbReference>
<dbReference type="CDD" id="cd09917">
    <property type="entry name" value="F-box_SF"/>
    <property type="match status" value="1"/>
</dbReference>
<reference evidence="1" key="1">
    <citation type="journal article" date="2020" name="Fungal Divers.">
        <title>Resolving the Mortierellaceae phylogeny through synthesis of multi-gene phylogenetics and phylogenomics.</title>
        <authorList>
            <person name="Vandepol N."/>
            <person name="Liber J."/>
            <person name="Desiro A."/>
            <person name="Na H."/>
            <person name="Kennedy M."/>
            <person name="Barry K."/>
            <person name="Grigoriev I.V."/>
            <person name="Miller A.N."/>
            <person name="O'Donnell K."/>
            <person name="Stajich J.E."/>
            <person name="Bonito G."/>
        </authorList>
    </citation>
    <scope>NUCLEOTIDE SEQUENCE</scope>
    <source>
        <strain evidence="1">NVP60</strain>
    </source>
</reference>
<proteinExistence type="predicted"/>
<accession>A0A9P6RAG0</accession>
<evidence type="ECO:0000313" key="2">
    <source>
        <dbReference type="Proteomes" id="UP000823405"/>
    </source>
</evidence>
<dbReference type="EMBL" id="JAAAIN010000342">
    <property type="protein sequence ID" value="KAG0315943.1"/>
    <property type="molecule type" value="Genomic_DNA"/>
</dbReference>
<protein>
    <recommendedName>
        <fullName evidence="3">F-box domain-containing protein</fullName>
    </recommendedName>
</protein>
<sequence>MSYIPTEILLIIGALLNGRSLVASLQVSRDWYNALHTFVWTTISERHWVRAGFPLRTHNLVRFALVMVVHGPEDHILSSIFKLLHKLPRLEALEINLPCRNRQVPIKHHFQLLSRLKELKIAGGWYRGVEPMGPVPDNILPWKLQHLTSDRLDMFFFPYCLNLERLSFTTSGLRFGVPENTSFKQKVVEQLQQLVKLETIIFEESSYYPEFEYKIQRAEGLEKNRWALTSDTIAKTYSLDMLLNMI</sequence>
<gene>
    <name evidence="1" type="ORF">BGZ97_007672</name>
</gene>
<evidence type="ECO:0000313" key="1">
    <source>
        <dbReference type="EMBL" id="KAG0315943.1"/>
    </source>
</evidence>
<evidence type="ECO:0008006" key="3">
    <source>
        <dbReference type="Google" id="ProtNLM"/>
    </source>
</evidence>
<dbReference type="OrthoDB" id="2449472at2759"/>